<reference evidence="1 2" key="1">
    <citation type="journal article" date="2018" name="Nat. Ecol. Evol.">
        <title>Pezizomycetes genomes reveal the molecular basis of ectomycorrhizal truffle lifestyle.</title>
        <authorList>
            <person name="Murat C."/>
            <person name="Payen T."/>
            <person name="Noel B."/>
            <person name="Kuo A."/>
            <person name="Morin E."/>
            <person name="Chen J."/>
            <person name="Kohler A."/>
            <person name="Krizsan K."/>
            <person name="Balestrini R."/>
            <person name="Da Silva C."/>
            <person name="Montanini B."/>
            <person name="Hainaut M."/>
            <person name="Levati E."/>
            <person name="Barry K.W."/>
            <person name="Belfiori B."/>
            <person name="Cichocki N."/>
            <person name="Clum A."/>
            <person name="Dockter R.B."/>
            <person name="Fauchery L."/>
            <person name="Guy J."/>
            <person name="Iotti M."/>
            <person name="Le Tacon F."/>
            <person name="Lindquist E.A."/>
            <person name="Lipzen A."/>
            <person name="Malagnac F."/>
            <person name="Mello A."/>
            <person name="Molinier V."/>
            <person name="Miyauchi S."/>
            <person name="Poulain J."/>
            <person name="Riccioni C."/>
            <person name="Rubini A."/>
            <person name="Sitrit Y."/>
            <person name="Splivallo R."/>
            <person name="Traeger S."/>
            <person name="Wang M."/>
            <person name="Zifcakova L."/>
            <person name="Wipf D."/>
            <person name="Zambonelli A."/>
            <person name="Paolocci F."/>
            <person name="Nowrousian M."/>
            <person name="Ottonello S."/>
            <person name="Baldrian P."/>
            <person name="Spatafora J.W."/>
            <person name="Henrissat B."/>
            <person name="Nagy L.G."/>
            <person name="Aury J.M."/>
            <person name="Wincker P."/>
            <person name="Grigoriev I.V."/>
            <person name="Bonfante P."/>
            <person name="Martin F.M."/>
        </authorList>
    </citation>
    <scope>NUCLEOTIDE SEQUENCE [LARGE SCALE GENOMIC DNA]</scope>
    <source>
        <strain evidence="1 2">RN42</strain>
    </source>
</reference>
<dbReference type="AlphaFoldDB" id="A0A3N4HU21"/>
<evidence type="ECO:0000313" key="1">
    <source>
        <dbReference type="EMBL" id="RPA75491.1"/>
    </source>
</evidence>
<name>A0A3N4HU21_ASCIM</name>
<evidence type="ECO:0000313" key="2">
    <source>
        <dbReference type="Proteomes" id="UP000275078"/>
    </source>
</evidence>
<organism evidence="1 2">
    <name type="scientific">Ascobolus immersus RN42</name>
    <dbReference type="NCBI Taxonomy" id="1160509"/>
    <lineage>
        <taxon>Eukaryota</taxon>
        <taxon>Fungi</taxon>
        <taxon>Dikarya</taxon>
        <taxon>Ascomycota</taxon>
        <taxon>Pezizomycotina</taxon>
        <taxon>Pezizomycetes</taxon>
        <taxon>Pezizales</taxon>
        <taxon>Ascobolaceae</taxon>
        <taxon>Ascobolus</taxon>
    </lineage>
</organism>
<accession>A0A3N4HU21</accession>
<proteinExistence type="predicted"/>
<gene>
    <name evidence="1" type="ORF">BJ508DRAFT_379995</name>
</gene>
<dbReference type="Proteomes" id="UP000275078">
    <property type="component" value="Unassembled WGS sequence"/>
</dbReference>
<keyword evidence="2" id="KW-1185">Reference proteome</keyword>
<dbReference type="EMBL" id="ML119762">
    <property type="protein sequence ID" value="RPA75491.1"/>
    <property type="molecule type" value="Genomic_DNA"/>
</dbReference>
<sequence>MQTCNSFTNLPYDIRLCIADHIHDWHDHEAFRCLDRGNYQLFTDREAVKQKFAIRPDIAKLIDSIRSRMYTGQNQEFYTFLFQTCRQSLKVRFPGAGSFSLEEEDPWSRFVHTKNFSFVLQRIALDRHIFPESVLNHSRISKANETRHLVVLHLGLLQGAHPARSILECYERALGPLLSHPRHSDQRCNDARCYACSSIAIVWRYYLDMRICKLLDSAYFVRYALTEKREEIEEKLELAMEWEACTLGWLRLWAYFSVRSTYVPGMVVI</sequence>
<protein>
    <submittedName>
        <fullName evidence="1">Uncharacterized protein</fullName>
    </submittedName>
</protein>